<evidence type="ECO:0000313" key="1">
    <source>
        <dbReference type="EMBL" id="MPN17664.1"/>
    </source>
</evidence>
<accession>A0A645G0M6</accession>
<sequence length="79" mass="8709">MIWVIDLDHIVAVDVDFLHVRVVEVVGKDAKPGHVLIDSLDQLFPVKLLSGQLLNTIFQDQHFQGFGGFGIAKSGGKLR</sequence>
<gene>
    <name evidence="1" type="ORF">SDC9_165019</name>
</gene>
<protein>
    <submittedName>
        <fullName evidence="1">Uncharacterized protein</fullName>
    </submittedName>
</protein>
<dbReference type="EMBL" id="VSSQ01064841">
    <property type="protein sequence ID" value="MPN17664.1"/>
    <property type="molecule type" value="Genomic_DNA"/>
</dbReference>
<reference evidence="1" key="1">
    <citation type="submission" date="2019-08" db="EMBL/GenBank/DDBJ databases">
        <authorList>
            <person name="Kucharzyk K."/>
            <person name="Murdoch R.W."/>
            <person name="Higgins S."/>
            <person name="Loffler F."/>
        </authorList>
    </citation>
    <scope>NUCLEOTIDE SEQUENCE</scope>
</reference>
<dbReference type="AlphaFoldDB" id="A0A645G0M6"/>
<organism evidence="1">
    <name type="scientific">bioreactor metagenome</name>
    <dbReference type="NCBI Taxonomy" id="1076179"/>
    <lineage>
        <taxon>unclassified sequences</taxon>
        <taxon>metagenomes</taxon>
        <taxon>ecological metagenomes</taxon>
    </lineage>
</organism>
<name>A0A645G0M6_9ZZZZ</name>
<proteinExistence type="predicted"/>
<comment type="caution">
    <text evidence="1">The sequence shown here is derived from an EMBL/GenBank/DDBJ whole genome shotgun (WGS) entry which is preliminary data.</text>
</comment>